<organism evidence="1">
    <name type="scientific">Manihot esculenta</name>
    <name type="common">Cassava</name>
    <name type="synonym">Jatropha manihot</name>
    <dbReference type="NCBI Taxonomy" id="3983"/>
    <lineage>
        <taxon>Eukaryota</taxon>
        <taxon>Viridiplantae</taxon>
        <taxon>Streptophyta</taxon>
        <taxon>Embryophyta</taxon>
        <taxon>Tracheophyta</taxon>
        <taxon>Spermatophyta</taxon>
        <taxon>Magnoliopsida</taxon>
        <taxon>eudicotyledons</taxon>
        <taxon>Gunneridae</taxon>
        <taxon>Pentapetalae</taxon>
        <taxon>rosids</taxon>
        <taxon>fabids</taxon>
        <taxon>Malpighiales</taxon>
        <taxon>Euphorbiaceae</taxon>
        <taxon>Crotonoideae</taxon>
        <taxon>Manihoteae</taxon>
        <taxon>Manihot</taxon>
    </lineage>
</organism>
<gene>
    <name evidence="1" type="ORF">MANES_04G158500</name>
</gene>
<accession>A0A2C9W2U8</accession>
<sequence>MFGLMKPFSMGLWSLEEELSHSGFYNPFHYRPSVLPNSTYALCPIFPDISLGKRCRVG</sequence>
<name>A0A2C9W2U8_MANES</name>
<evidence type="ECO:0000313" key="1">
    <source>
        <dbReference type="EMBL" id="OAY53378.1"/>
    </source>
</evidence>
<dbReference type="AlphaFoldDB" id="A0A2C9W2U8"/>
<dbReference type="EMBL" id="CM004390">
    <property type="protein sequence ID" value="OAY53378.1"/>
    <property type="molecule type" value="Genomic_DNA"/>
</dbReference>
<proteinExistence type="predicted"/>
<reference evidence="1" key="1">
    <citation type="submission" date="2016-02" db="EMBL/GenBank/DDBJ databases">
        <title>WGS assembly of Manihot esculenta.</title>
        <authorList>
            <person name="Bredeson J.V."/>
            <person name="Prochnik S.E."/>
            <person name="Lyons J.B."/>
            <person name="Schmutz J."/>
            <person name="Grimwood J."/>
            <person name="Vrebalov J."/>
            <person name="Bart R.S."/>
            <person name="Amuge T."/>
            <person name="Ferguson M.E."/>
            <person name="Green R."/>
            <person name="Putnam N."/>
            <person name="Stites J."/>
            <person name="Rounsley S."/>
            <person name="Rokhsar D.S."/>
        </authorList>
    </citation>
    <scope>NUCLEOTIDE SEQUENCE [LARGE SCALE GENOMIC DNA]</scope>
    <source>
        <tissue evidence="1">Leaf</tissue>
    </source>
</reference>
<protein>
    <submittedName>
        <fullName evidence="1">Uncharacterized protein</fullName>
    </submittedName>
</protein>